<evidence type="ECO:0000256" key="9">
    <source>
        <dbReference type="ARBA" id="ARBA00023136"/>
    </source>
</evidence>
<dbReference type="InterPro" id="IPR003661">
    <property type="entry name" value="HisK_dim/P_dom"/>
</dbReference>
<proteinExistence type="predicted"/>
<feature type="domain" description="Histidine kinase" evidence="13">
    <location>
        <begin position="987"/>
        <end position="1215"/>
    </location>
</feature>
<keyword evidence="9 12" id="KW-0472">Membrane</keyword>
<keyword evidence="18" id="KW-1185">Reference proteome</keyword>
<dbReference type="InterPro" id="IPR035965">
    <property type="entry name" value="PAS-like_dom_sf"/>
</dbReference>
<evidence type="ECO:0000259" key="13">
    <source>
        <dbReference type="PROSITE" id="PS50109"/>
    </source>
</evidence>
<dbReference type="PROSITE" id="PS50112">
    <property type="entry name" value="PAS"/>
    <property type="match status" value="1"/>
</dbReference>
<dbReference type="Pfam" id="PF03924">
    <property type="entry name" value="CHASE"/>
    <property type="match status" value="1"/>
</dbReference>
<feature type="transmembrane region" description="Helical" evidence="12">
    <location>
        <begin position="20"/>
        <end position="43"/>
    </location>
</feature>
<organism evidence="17 18">
    <name type="scientific">Deinococcus arenicola</name>
    <dbReference type="NCBI Taxonomy" id="2994950"/>
    <lineage>
        <taxon>Bacteria</taxon>
        <taxon>Thermotogati</taxon>
        <taxon>Deinococcota</taxon>
        <taxon>Deinococci</taxon>
        <taxon>Deinococcales</taxon>
        <taxon>Deinococcaceae</taxon>
        <taxon>Deinococcus</taxon>
    </lineage>
</organism>
<sequence>MTLPAAPAAESGEARATRRAPLVVMALIVLLSLTAALVISAFVRAQQQSRFEREAQAYTLALQDRMNDYDSLLRTARAAWQVHPDLLDESEFARFVDGIDLARRYPGVQALGFGTWLPDGDTVELTTRLRRTVRPDYTVSEAAGPQTARVPVSVIAPPSAENLAVLGFDLYSEPVRRAALDRARTSADVQVSGQLSLAQRSDSGQPLPGFLLTLPVWPDDAGGNQPGAGQENTDQTAPGQIGEPSGFVYMAVRADHFLSGLGPSGLEERLMVNVQLAGQSLMREAQSAYFQDSIPLNMAGQTWTLNYAAPRSFGRDAAASVPVLVMLAGLLIAGLAYLLVDSQVVARTRAEALNVSLGQARSQQEQARAEFEAIFQSMQDAAAFTDRDGHIRLVNRALEQQFGHRAAELIGAPLSALHLDERLAQRPTFQALTTPYRRTDGSVFSGEAQRSVVQDASGKRLGLLEVVRDVTERVAAERAVQQGERRYRGVLDAIPHVLQVSDGAGRITYVNTQHRALLGEGDLTAHMTPEGRVAFERLRREVHENGRVGQDRVGQDSAHAEVQLRVGDAGYRWFTLRLSPIQTEVQPRADQTSTEQPRTDQTGVDLDPPVEIQEWITSATDIHDRLIAERLAQRGEERYRSVLEGLPQIVWRTDPVGESLYFNQRWPEYVGAERAGGGFLGLLHPEDRADYQQRWGAAVRSGRPFEAEHRLLSAQGRYRSFVTRGLPVLDTAGEVIEWVGTSTDVDDSVYEETAARLLADVSEDLAARRPEALRQDPPRQSVIPPLLSPAAPTSGQPRPNLTSPARLGSGLNAAHRASVYRTALTRLTTRFAEGAGLWAVTPGKQTELLANSALHPAWKTGHMQTFLERLLEQVIQTEDPMFVPSHPLLHAVNAAGALLYPLMGAGGRLCGVLGLFYRQELTARDHDLAQEIAGRFAAALDHDALQSRVAQAQRELQLLNLSLEDRVQRRTEELESANHELEAFSYSVSHDLRTPLRHIVGFGDLLGKELLGQQLRNEQDGNPPGGLSAKGQRYLNIITDSAGRMSQLIDDLLEFSRMGRQELRRENVDLLALFKTGWDTLEPDRQGRSITLSLPGSLPHVPGDPALLGLVVGNLLGNAIKYTRTRDHATVDVSAQVEHQSVTLTVRDNGVGFDPRYLDKLFGVFQRLHRADEFEGIGIGLANVRRIVTRHGGRVGADARPDEWAEFWITLPLLVDDPLSHSRPQIAGEQP</sequence>
<comment type="subcellular location">
    <subcellularLocation>
        <location evidence="2">Membrane</location>
    </subcellularLocation>
</comment>
<feature type="region of interest" description="Disordered" evidence="11">
    <location>
        <begin position="216"/>
        <end position="240"/>
    </location>
</feature>
<dbReference type="CDD" id="cd00130">
    <property type="entry name" value="PAS"/>
    <property type="match status" value="2"/>
</dbReference>
<dbReference type="InterPro" id="IPR000014">
    <property type="entry name" value="PAS"/>
</dbReference>
<dbReference type="PANTHER" id="PTHR42878:SF15">
    <property type="entry name" value="BACTERIOPHYTOCHROME"/>
    <property type="match status" value="1"/>
</dbReference>
<dbReference type="Pfam" id="PF13188">
    <property type="entry name" value="PAS_8"/>
    <property type="match status" value="1"/>
</dbReference>
<dbReference type="NCBIfam" id="TIGR00229">
    <property type="entry name" value="sensory_box"/>
    <property type="match status" value="2"/>
</dbReference>
<dbReference type="EMBL" id="JAPMIV010000001">
    <property type="protein sequence ID" value="MDV6373019.1"/>
    <property type="molecule type" value="Genomic_DNA"/>
</dbReference>
<dbReference type="Gene3D" id="3.30.450.40">
    <property type="match status" value="1"/>
</dbReference>
<dbReference type="Gene3D" id="3.30.450.350">
    <property type="entry name" value="CHASE domain"/>
    <property type="match status" value="1"/>
</dbReference>
<dbReference type="Gene3D" id="3.30.565.10">
    <property type="entry name" value="Histidine kinase-like ATPase, C-terminal domain"/>
    <property type="match status" value="1"/>
</dbReference>
<dbReference type="InterPro" id="IPR005467">
    <property type="entry name" value="His_kinase_dom"/>
</dbReference>
<accession>A0ABU4DLP5</accession>
<evidence type="ECO:0000256" key="11">
    <source>
        <dbReference type="SAM" id="MobiDB-lite"/>
    </source>
</evidence>
<evidence type="ECO:0000259" key="16">
    <source>
        <dbReference type="PROSITE" id="PS50839"/>
    </source>
</evidence>
<name>A0ABU4DLP5_9DEIO</name>
<feature type="domain" description="PAC" evidence="15">
    <location>
        <begin position="705"/>
        <end position="757"/>
    </location>
</feature>
<gene>
    <name evidence="17" type="ORF">ORD21_00175</name>
</gene>
<evidence type="ECO:0000256" key="4">
    <source>
        <dbReference type="ARBA" id="ARBA00022553"/>
    </source>
</evidence>
<dbReference type="SMART" id="SM00091">
    <property type="entry name" value="PAS"/>
    <property type="match status" value="3"/>
</dbReference>
<dbReference type="InterPro" id="IPR029016">
    <property type="entry name" value="GAF-like_dom_sf"/>
</dbReference>
<dbReference type="RefSeq" id="WP_317638318.1">
    <property type="nucleotide sequence ID" value="NZ_JAPMIV010000001.1"/>
</dbReference>
<dbReference type="Pfam" id="PF02518">
    <property type="entry name" value="HATPase_c"/>
    <property type="match status" value="1"/>
</dbReference>
<evidence type="ECO:0000256" key="3">
    <source>
        <dbReference type="ARBA" id="ARBA00012438"/>
    </source>
</evidence>
<dbReference type="InterPro" id="IPR013656">
    <property type="entry name" value="PAS_4"/>
</dbReference>
<keyword evidence="7" id="KW-0418">Kinase</keyword>
<feature type="transmembrane region" description="Helical" evidence="12">
    <location>
        <begin position="321"/>
        <end position="340"/>
    </location>
</feature>
<dbReference type="InterPro" id="IPR003594">
    <property type="entry name" value="HATPase_dom"/>
</dbReference>
<evidence type="ECO:0000313" key="18">
    <source>
        <dbReference type="Proteomes" id="UP001276150"/>
    </source>
</evidence>
<dbReference type="PRINTS" id="PR00344">
    <property type="entry name" value="BCTRLSENSOR"/>
</dbReference>
<dbReference type="CDD" id="cd00082">
    <property type="entry name" value="HisKA"/>
    <property type="match status" value="1"/>
</dbReference>
<feature type="domain" description="PAC" evidence="15">
    <location>
        <begin position="430"/>
        <end position="482"/>
    </location>
</feature>
<dbReference type="Gene3D" id="3.30.450.20">
    <property type="entry name" value="PAS domain"/>
    <property type="match status" value="3"/>
</dbReference>
<dbReference type="InterPro" id="IPR050351">
    <property type="entry name" value="BphY/WalK/GraS-like"/>
</dbReference>
<dbReference type="InterPro" id="IPR036097">
    <property type="entry name" value="HisK_dim/P_sf"/>
</dbReference>
<dbReference type="SMART" id="SM00086">
    <property type="entry name" value="PAC"/>
    <property type="match status" value="2"/>
</dbReference>
<feature type="domain" description="PAS" evidence="14">
    <location>
        <begin position="367"/>
        <end position="411"/>
    </location>
</feature>
<dbReference type="PROSITE" id="PS50109">
    <property type="entry name" value="HIS_KIN"/>
    <property type="match status" value="1"/>
</dbReference>
<dbReference type="SUPFAM" id="SSF47384">
    <property type="entry name" value="Homodimeric domain of signal transducing histidine kinase"/>
    <property type="match status" value="1"/>
</dbReference>
<feature type="domain" description="CHASE" evidence="16">
    <location>
        <begin position="83"/>
        <end position="261"/>
    </location>
</feature>
<feature type="coiled-coil region" evidence="10">
    <location>
        <begin position="942"/>
        <end position="980"/>
    </location>
</feature>
<feature type="compositionally biased region" description="Polar residues" evidence="11">
    <location>
        <begin position="791"/>
        <end position="803"/>
    </location>
</feature>
<dbReference type="InterPro" id="IPR000700">
    <property type="entry name" value="PAS-assoc_C"/>
</dbReference>
<evidence type="ECO:0000256" key="8">
    <source>
        <dbReference type="ARBA" id="ARBA00022989"/>
    </source>
</evidence>
<comment type="catalytic activity">
    <reaction evidence="1">
        <text>ATP + protein L-histidine = ADP + protein N-phospho-L-histidine.</text>
        <dbReference type="EC" id="2.7.13.3"/>
    </reaction>
</comment>
<keyword evidence="5" id="KW-0808">Transferase</keyword>
<reference evidence="17 18" key="1">
    <citation type="submission" date="2022-11" db="EMBL/GenBank/DDBJ databases">
        <title>Deinococcus ZS9-10, Low Temperature and Draught-tolerating, UV-resistant Bacteria from Continental Antarctica.</title>
        <authorList>
            <person name="Cheng L."/>
        </authorList>
    </citation>
    <scope>NUCLEOTIDE SEQUENCE [LARGE SCALE GENOMIC DNA]</scope>
    <source>
        <strain evidence="17 18">ZS9-10</strain>
    </source>
</reference>
<evidence type="ECO:0000256" key="6">
    <source>
        <dbReference type="ARBA" id="ARBA00022692"/>
    </source>
</evidence>
<dbReference type="Proteomes" id="UP001276150">
    <property type="component" value="Unassembled WGS sequence"/>
</dbReference>
<evidence type="ECO:0000256" key="1">
    <source>
        <dbReference type="ARBA" id="ARBA00000085"/>
    </source>
</evidence>
<protein>
    <recommendedName>
        <fullName evidence="3">histidine kinase</fullName>
        <ecNumber evidence="3">2.7.13.3</ecNumber>
    </recommendedName>
</protein>
<evidence type="ECO:0000313" key="17">
    <source>
        <dbReference type="EMBL" id="MDV6373019.1"/>
    </source>
</evidence>
<dbReference type="SUPFAM" id="SSF55874">
    <property type="entry name" value="ATPase domain of HSP90 chaperone/DNA topoisomerase II/histidine kinase"/>
    <property type="match status" value="1"/>
</dbReference>
<dbReference type="SUPFAM" id="SSF55781">
    <property type="entry name" value="GAF domain-like"/>
    <property type="match status" value="1"/>
</dbReference>
<dbReference type="InterPro" id="IPR001610">
    <property type="entry name" value="PAC"/>
</dbReference>
<dbReference type="PROSITE" id="PS50839">
    <property type="entry name" value="CHASE"/>
    <property type="match status" value="1"/>
</dbReference>
<dbReference type="PANTHER" id="PTHR42878">
    <property type="entry name" value="TWO-COMPONENT HISTIDINE KINASE"/>
    <property type="match status" value="1"/>
</dbReference>
<evidence type="ECO:0000256" key="2">
    <source>
        <dbReference type="ARBA" id="ARBA00004370"/>
    </source>
</evidence>
<evidence type="ECO:0000256" key="10">
    <source>
        <dbReference type="SAM" id="Coils"/>
    </source>
</evidence>
<keyword evidence="4" id="KW-0597">Phosphoprotein</keyword>
<dbReference type="InterPro" id="IPR036890">
    <property type="entry name" value="HATPase_C_sf"/>
</dbReference>
<feature type="compositionally biased region" description="Polar residues" evidence="11">
    <location>
        <begin position="584"/>
        <end position="602"/>
    </location>
</feature>
<dbReference type="InterPro" id="IPR042240">
    <property type="entry name" value="CHASE_sf"/>
</dbReference>
<dbReference type="SMART" id="SM01079">
    <property type="entry name" value="CHASE"/>
    <property type="match status" value="1"/>
</dbReference>
<keyword evidence="10" id="KW-0175">Coiled coil</keyword>
<evidence type="ECO:0000259" key="14">
    <source>
        <dbReference type="PROSITE" id="PS50112"/>
    </source>
</evidence>
<evidence type="ECO:0000259" key="15">
    <source>
        <dbReference type="PROSITE" id="PS50113"/>
    </source>
</evidence>
<dbReference type="SMART" id="SM00387">
    <property type="entry name" value="HATPase_c"/>
    <property type="match status" value="1"/>
</dbReference>
<dbReference type="Pfam" id="PF00512">
    <property type="entry name" value="HisKA"/>
    <property type="match status" value="1"/>
</dbReference>
<evidence type="ECO:0000256" key="5">
    <source>
        <dbReference type="ARBA" id="ARBA00022679"/>
    </source>
</evidence>
<feature type="region of interest" description="Disordered" evidence="11">
    <location>
        <begin position="584"/>
        <end position="606"/>
    </location>
</feature>
<feature type="region of interest" description="Disordered" evidence="11">
    <location>
        <begin position="770"/>
        <end position="808"/>
    </location>
</feature>
<dbReference type="SUPFAM" id="SSF55785">
    <property type="entry name" value="PYP-like sensor domain (PAS domain)"/>
    <property type="match status" value="3"/>
</dbReference>
<dbReference type="PROSITE" id="PS50113">
    <property type="entry name" value="PAC"/>
    <property type="match status" value="2"/>
</dbReference>
<comment type="caution">
    <text evidence="17">The sequence shown here is derived from an EMBL/GenBank/DDBJ whole genome shotgun (WGS) entry which is preliminary data.</text>
</comment>
<evidence type="ECO:0000256" key="7">
    <source>
        <dbReference type="ARBA" id="ARBA00022777"/>
    </source>
</evidence>
<keyword evidence="8 12" id="KW-1133">Transmembrane helix</keyword>
<dbReference type="InterPro" id="IPR004358">
    <property type="entry name" value="Sig_transdc_His_kin-like_C"/>
</dbReference>
<keyword evidence="6 12" id="KW-0812">Transmembrane</keyword>
<dbReference type="InterPro" id="IPR006189">
    <property type="entry name" value="CHASE_dom"/>
</dbReference>
<dbReference type="Pfam" id="PF08447">
    <property type="entry name" value="PAS_3"/>
    <property type="match status" value="1"/>
</dbReference>
<dbReference type="Pfam" id="PF08448">
    <property type="entry name" value="PAS_4"/>
    <property type="match status" value="1"/>
</dbReference>
<dbReference type="InterPro" id="IPR013655">
    <property type="entry name" value="PAS_fold_3"/>
</dbReference>
<dbReference type="Gene3D" id="1.10.287.130">
    <property type="match status" value="1"/>
</dbReference>
<evidence type="ECO:0000256" key="12">
    <source>
        <dbReference type="SAM" id="Phobius"/>
    </source>
</evidence>
<dbReference type="EC" id="2.7.13.3" evidence="3"/>
<dbReference type="SMART" id="SM00388">
    <property type="entry name" value="HisKA"/>
    <property type="match status" value="1"/>
</dbReference>